<name>A0A137P1N1_CONC2</name>
<dbReference type="InterPro" id="IPR050667">
    <property type="entry name" value="PPR-containing_protein"/>
</dbReference>
<evidence type="ECO:0000313" key="1">
    <source>
        <dbReference type="EMBL" id="KXN68922.1"/>
    </source>
</evidence>
<proteinExistence type="predicted"/>
<dbReference type="AlphaFoldDB" id="A0A137P1N1"/>
<reference evidence="1 2" key="1">
    <citation type="journal article" date="2015" name="Genome Biol. Evol.">
        <title>Phylogenomic analyses indicate that early fungi evolved digesting cell walls of algal ancestors of land plants.</title>
        <authorList>
            <person name="Chang Y."/>
            <person name="Wang S."/>
            <person name="Sekimoto S."/>
            <person name="Aerts A.L."/>
            <person name="Choi C."/>
            <person name="Clum A."/>
            <person name="LaButti K.M."/>
            <person name="Lindquist E.A."/>
            <person name="Yee Ngan C."/>
            <person name="Ohm R.A."/>
            <person name="Salamov A.A."/>
            <person name="Grigoriev I.V."/>
            <person name="Spatafora J.W."/>
            <person name="Berbee M.L."/>
        </authorList>
    </citation>
    <scope>NUCLEOTIDE SEQUENCE [LARGE SCALE GENOMIC DNA]</scope>
    <source>
        <strain evidence="1 2">NRRL 28638</strain>
    </source>
</reference>
<keyword evidence="2" id="KW-1185">Reference proteome</keyword>
<dbReference type="Proteomes" id="UP000070444">
    <property type="component" value="Unassembled WGS sequence"/>
</dbReference>
<protein>
    <recommendedName>
        <fullName evidence="3">Pentacotripeptide-repeat region of PRORP domain-containing protein</fullName>
    </recommendedName>
</protein>
<dbReference type="Gene3D" id="1.25.40.10">
    <property type="entry name" value="Tetratricopeptide repeat domain"/>
    <property type="match status" value="1"/>
</dbReference>
<dbReference type="PANTHER" id="PTHR47939:SF1">
    <property type="entry name" value="OS04G0684500 PROTEIN"/>
    <property type="match status" value="1"/>
</dbReference>
<evidence type="ECO:0000313" key="2">
    <source>
        <dbReference type="Proteomes" id="UP000070444"/>
    </source>
</evidence>
<gene>
    <name evidence="1" type="ORF">CONCODRAFT_79588</name>
</gene>
<evidence type="ECO:0008006" key="3">
    <source>
        <dbReference type="Google" id="ProtNLM"/>
    </source>
</evidence>
<organism evidence="1 2">
    <name type="scientific">Conidiobolus coronatus (strain ATCC 28846 / CBS 209.66 / NRRL 28638)</name>
    <name type="common">Delacroixia coronata</name>
    <dbReference type="NCBI Taxonomy" id="796925"/>
    <lineage>
        <taxon>Eukaryota</taxon>
        <taxon>Fungi</taxon>
        <taxon>Fungi incertae sedis</taxon>
        <taxon>Zoopagomycota</taxon>
        <taxon>Entomophthoromycotina</taxon>
        <taxon>Entomophthoromycetes</taxon>
        <taxon>Entomophthorales</taxon>
        <taxon>Ancylistaceae</taxon>
        <taxon>Conidiobolus</taxon>
    </lineage>
</organism>
<accession>A0A137P1N1</accession>
<dbReference type="InterPro" id="IPR011990">
    <property type="entry name" value="TPR-like_helical_dom_sf"/>
</dbReference>
<dbReference type="PANTHER" id="PTHR47939">
    <property type="entry name" value="MEMBRANE-ASSOCIATED SALT-INDUCIBLE PROTEIN-LIKE"/>
    <property type="match status" value="1"/>
</dbReference>
<dbReference type="EMBL" id="KQ964555">
    <property type="protein sequence ID" value="KXN68922.1"/>
    <property type="molecule type" value="Genomic_DNA"/>
</dbReference>
<sequence>MRYSSIYANNPLLNNISKLDKIESNWRLYSNFKRIGYKVDLPLHMYVISQICSNPDSSWEFLKVSINNLKSCEEFRNGKLRLPTRLVNFWIKYLIDAERFDSVSLLLDELKPEFNYKTYQLLIYAQSGYNQTLFPHFDMLSILQKSINLNIKLSPPLAARILSYLHNQNHHTELLNWLEVIRDQKIRIPKVTLNKIISELGASEYYSVILRIWEILSKHPDAFNNHIITTILNAFSKANLEQTDLILTNIIDILKRQNIPLSTSIFNVLMKHSNLKNQPHLTDLYFQLIQENSLKLSAYSYNLMLQKSYKLNDLPTIEGIYELVQTNWFKPNELTYLWLLDIYTELANWDRVREILDLIPLKLINNNLKLQKKVELAKKKLEGENDEYN</sequence>